<dbReference type="Pfam" id="PF12770">
    <property type="entry name" value="CHAT"/>
    <property type="match status" value="1"/>
</dbReference>
<dbReference type="PANTHER" id="PTHR19959:SF119">
    <property type="entry name" value="FUNGAL LIPASE-LIKE DOMAIN-CONTAINING PROTEIN"/>
    <property type="match status" value="1"/>
</dbReference>
<feature type="region of interest" description="Disordered" evidence="1">
    <location>
        <begin position="880"/>
        <end position="900"/>
    </location>
</feature>
<dbReference type="InterPro" id="IPR024983">
    <property type="entry name" value="CHAT_dom"/>
</dbReference>
<proteinExistence type="predicted"/>
<dbReference type="PANTHER" id="PTHR19959">
    <property type="entry name" value="KINESIN LIGHT CHAIN"/>
    <property type="match status" value="1"/>
</dbReference>
<feature type="compositionally biased region" description="Polar residues" evidence="1">
    <location>
        <begin position="882"/>
        <end position="896"/>
    </location>
</feature>
<organism evidence="3 4">
    <name type="scientific">Colletotrichum tofieldiae</name>
    <dbReference type="NCBI Taxonomy" id="708197"/>
    <lineage>
        <taxon>Eukaryota</taxon>
        <taxon>Fungi</taxon>
        <taxon>Dikarya</taxon>
        <taxon>Ascomycota</taxon>
        <taxon>Pezizomycotina</taxon>
        <taxon>Sordariomycetes</taxon>
        <taxon>Hypocreomycetidae</taxon>
        <taxon>Glomerellales</taxon>
        <taxon>Glomerellaceae</taxon>
        <taxon>Colletotrichum</taxon>
        <taxon>Colletotrichum spaethianum species complex</taxon>
    </lineage>
</organism>
<evidence type="ECO:0000256" key="1">
    <source>
        <dbReference type="SAM" id="MobiDB-lite"/>
    </source>
</evidence>
<evidence type="ECO:0000259" key="2">
    <source>
        <dbReference type="Pfam" id="PF12770"/>
    </source>
</evidence>
<protein>
    <submittedName>
        <fullName evidence="3">TPR domain-containing protein</fullName>
    </submittedName>
</protein>
<dbReference type="SUPFAM" id="SSF48452">
    <property type="entry name" value="TPR-like"/>
    <property type="match status" value="2"/>
</dbReference>
<evidence type="ECO:0000313" key="3">
    <source>
        <dbReference type="EMBL" id="KZL70514.1"/>
    </source>
</evidence>
<dbReference type="InterPro" id="IPR011990">
    <property type="entry name" value="TPR-like_helical_dom_sf"/>
</dbReference>
<dbReference type="EMBL" id="LFIV01000088">
    <property type="protein sequence ID" value="KZL70514.1"/>
    <property type="molecule type" value="Genomic_DNA"/>
</dbReference>
<feature type="domain" description="CHAT" evidence="2">
    <location>
        <begin position="987"/>
        <end position="1288"/>
    </location>
</feature>
<dbReference type="Pfam" id="PF13374">
    <property type="entry name" value="TPR_10"/>
    <property type="match status" value="9"/>
</dbReference>
<comment type="caution">
    <text evidence="3">The sequence shown here is derived from an EMBL/GenBank/DDBJ whole genome shotgun (WGS) entry which is preliminary data.</text>
</comment>
<evidence type="ECO:0000313" key="4">
    <source>
        <dbReference type="Proteomes" id="UP000076552"/>
    </source>
</evidence>
<gene>
    <name evidence="3" type="ORF">CT0861_09547</name>
</gene>
<dbReference type="STRING" id="708197.A0A161VHM8"/>
<dbReference type="Proteomes" id="UP000076552">
    <property type="component" value="Unassembled WGS sequence"/>
</dbReference>
<dbReference type="Gene3D" id="1.25.40.10">
    <property type="entry name" value="Tetratricopeptide repeat domain"/>
    <property type="match status" value="3"/>
</dbReference>
<keyword evidence="4" id="KW-1185">Reference proteome</keyword>
<reference evidence="3 4" key="1">
    <citation type="submission" date="2015-06" db="EMBL/GenBank/DDBJ databases">
        <title>Survival trade-offs in plant roots during colonization by closely related pathogenic and mutualistic fungi.</title>
        <authorList>
            <person name="Hacquard S."/>
            <person name="Kracher B."/>
            <person name="Hiruma K."/>
            <person name="Weinman A."/>
            <person name="Muench P."/>
            <person name="Garrido Oter R."/>
            <person name="Ver Loren van Themaat E."/>
            <person name="Dallerey J.-F."/>
            <person name="Damm U."/>
            <person name="Henrissat B."/>
            <person name="Lespinet O."/>
            <person name="Thon M."/>
            <person name="Kemen E."/>
            <person name="McHardy A.C."/>
            <person name="Schulze-Lefert P."/>
            <person name="O'Connell R.J."/>
        </authorList>
    </citation>
    <scope>NUCLEOTIDE SEQUENCE [LARGE SCALE GENOMIC DNA]</scope>
    <source>
        <strain evidence="3 4">0861</strain>
    </source>
</reference>
<feature type="region of interest" description="Disordered" evidence="1">
    <location>
        <begin position="165"/>
        <end position="188"/>
    </location>
</feature>
<sequence length="1303" mass="144468">MTVAEFGEPQVFTRTCWKAFQYDTPRHPYLTFTLGPEGLKCLVVKIWSQGQALRQKHPKTQDPYADSQTWFSFGLVDEVTSAHETHNDLHEFQRNVRASSAMRCYTNEWNVGTPAEDETSNEVHGWIESLAEADGSTIGLFPLARYPGWVNSVWKMEVCVFPRNTHGGERPEPSSVQHGDVQPKPRHQYSSAAKLVSLEEKSTIIRWALQSAASDHPNQAAFLDDLTYRLRDRFLRTGALADLEEAITIAREALKATPEDHLDRPMWLNSIGVLLRDRYSRAGAIADLEEAMAVAREAMKATPENHPDRPGRLSNFGSRFGDRYLRTGAIADLEQAITIAREAMKATPKDHPGRPGWLSNLGVRLRDIYSRTRALADLEEAITITREAVKAMPEDHPSRPGRLNNLGVLLGDRFLRTGAMADLEEAITLARESVKATPEDHPSRPGWLNNLGSRLSNRYSRTGAISDLEEAIAIARESVEATPEDHPDRIGRLSNLGNRLGDRYLRTGNIADLEEAIIIAREGLKATSEGHLGRLGWLNNLSIGLGNRYSRTGAMADLEEAITIAQKAVMATPEDHPDRPRQLNNLGIRLRDRYSRTRALADLGEAITIAREAVKATPEDHLDRPMSLNSFGVLLGDRYSRNGAIADLEESIAIAQETVKATPKGHPDRPGQLNNLGVRLRDRYSRTGAISDLEEAIAIARESVEATPEDHPSRPGWLNNLGARLSNRYSRTGAVADLGEAKIWFKEALNTNVASISQRIRGGRRFLSLPNILQDIHDAYTVAETAVNLIPLLSPFSLQSADKQHQLQQAVGLASNAAAVALHGGHGPLVALQLLETGRGVLAGSLQNIRTDLSALRQEHPDLARAFVYLRDQLDAPAEQSGLESLQLPSTKSASIDSDHRHRASAKMDNLLSEIRSCPRFERFLSLTTDDEMREAAIHGPIVVINVSSHRCDALVVKCSGVCVLDLPKLTLNGLKKHVSSSLGSVETLAWLWDVVVGPVLNMLGFTAPPTGDTWPHVWWIPTGPLTRFPLHAAGHHTKHSAETALDRVVSSYSPSIKSIVHTRRQRRLETRAGSVPNVVLVDMHETPGQTQLFHATREKDAVREVCQSIGLPCDQPSAYKKDILAALENCRILHFAGHGGARPNPLQSLLLLEDWEKDPLTVKSLLETTRSASEQFLAYLSACGTGRIQDDRSIDESIHLTSAFQLAGFRHVIGTLWEVDDGLCVDMARMTYEFLGANRLSDESVSRGLHYATKTIRDRWVKRQLETEDMEVGTWTRNRDIVLHGNAKQDRPLWVPYVHFGV</sequence>
<name>A0A161VHM8_9PEZI</name>
<accession>A0A161VHM8</accession>